<organism evidence="2 3">
    <name type="scientific">Plectus sambesii</name>
    <dbReference type="NCBI Taxonomy" id="2011161"/>
    <lineage>
        <taxon>Eukaryota</taxon>
        <taxon>Metazoa</taxon>
        <taxon>Ecdysozoa</taxon>
        <taxon>Nematoda</taxon>
        <taxon>Chromadorea</taxon>
        <taxon>Plectida</taxon>
        <taxon>Plectina</taxon>
        <taxon>Plectoidea</taxon>
        <taxon>Plectidae</taxon>
        <taxon>Plectus</taxon>
    </lineage>
</organism>
<dbReference type="Proteomes" id="UP000887566">
    <property type="component" value="Unplaced"/>
</dbReference>
<dbReference type="WBParaSite" id="PSAMB.scaffold5298size12095.g26288.t1">
    <property type="protein sequence ID" value="PSAMB.scaffold5298size12095.g26288.t1"/>
    <property type="gene ID" value="PSAMB.scaffold5298size12095.g26288"/>
</dbReference>
<name>A0A914WUD3_9BILA</name>
<feature type="compositionally biased region" description="Polar residues" evidence="1">
    <location>
        <begin position="47"/>
        <end position="58"/>
    </location>
</feature>
<dbReference type="AlphaFoldDB" id="A0A914WUD3"/>
<proteinExistence type="predicted"/>
<reference evidence="3" key="1">
    <citation type="submission" date="2022-11" db="UniProtKB">
        <authorList>
            <consortium name="WormBaseParasite"/>
        </authorList>
    </citation>
    <scope>IDENTIFICATION</scope>
</reference>
<keyword evidence="2" id="KW-1185">Reference proteome</keyword>
<protein>
    <submittedName>
        <fullName evidence="3">Uncharacterized protein</fullName>
    </submittedName>
</protein>
<evidence type="ECO:0000313" key="3">
    <source>
        <dbReference type="WBParaSite" id="PSAMB.scaffold5298size12095.g26288.t1"/>
    </source>
</evidence>
<evidence type="ECO:0000313" key="2">
    <source>
        <dbReference type="Proteomes" id="UP000887566"/>
    </source>
</evidence>
<feature type="region of interest" description="Disordered" evidence="1">
    <location>
        <begin position="47"/>
        <end position="66"/>
    </location>
</feature>
<evidence type="ECO:0000256" key="1">
    <source>
        <dbReference type="SAM" id="MobiDB-lite"/>
    </source>
</evidence>
<sequence>MCAIFSGAQGGRRVSNDVAHYLLAEIDACVTTLERWRHAAIQLIANESASGPSPTTVTSHRRFQQQ</sequence>
<accession>A0A914WUD3</accession>